<feature type="transmembrane region" description="Helical" evidence="12">
    <location>
        <begin position="261"/>
        <end position="280"/>
    </location>
</feature>
<dbReference type="RefSeq" id="WP_237978947.1">
    <property type="nucleotide sequence ID" value="NZ_JAKNCT010000007.1"/>
</dbReference>
<keyword evidence="10" id="KW-0408">Iron</keyword>
<evidence type="ECO:0000256" key="1">
    <source>
        <dbReference type="ARBA" id="ARBA00004651"/>
    </source>
</evidence>
<dbReference type="Pfam" id="PF02322">
    <property type="entry name" value="Cyt_bd_oxida_II"/>
    <property type="match status" value="1"/>
</dbReference>
<comment type="caution">
    <text evidence="13">The sequence shown here is derived from an EMBL/GenBank/DDBJ whole genome shotgun (WGS) entry which is preliminary data.</text>
</comment>
<feature type="transmembrane region" description="Helical" evidence="12">
    <location>
        <begin position="202"/>
        <end position="223"/>
    </location>
</feature>
<feature type="transmembrane region" description="Helical" evidence="12">
    <location>
        <begin position="76"/>
        <end position="98"/>
    </location>
</feature>
<name>A0ABS9MT38_9BURK</name>
<keyword evidence="8" id="KW-0249">Electron transport</keyword>
<evidence type="ECO:0000256" key="7">
    <source>
        <dbReference type="ARBA" id="ARBA00022723"/>
    </source>
</evidence>
<accession>A0ABS9MT38</accession>
<dbReference type="EMBL" id="JAKNCT010000007">
    <property type="protein sequence ID" value="MCG5031163.1"/>
    <property type="molecule type" value="Genomic_DNA"/>
</dbReference>
<evidence type="ECO:0000256" key="6">
    <source>
        <dbReference type="ARBA" id="ARBA00022692"/>
    </source>
</evidence>
<dbReference type="PANTHER" id="PTHR43141">
    <property type="entry name" value="CYTOCHROME BD2 SUBUNIT II"/>
    <property type="match status" value="1"/>
</dbReference>
<keyword evidence="7" id="KW-0479">Metal-binding</keyword>
<feature type="transmembrane region" description="Helical" evidence="12">
    <location>
        <begin position="118"/>
        <end position="140"/>
    </location>
</feature>
<reference evidence="13 14" key="1">
    <citation type="submission" date="2022-02" db="EMBL/GenBank/DDBJ databases">
        <title>Mesosutterella porci, a novel member of the family Sutterellaceae from pig feces.</title>
        <authorList>
            <person name="Wylensek D."/>
            <person name="Clavel T."/>
        </authorList>
    </citation>
    <scope>NUCLEOTIDE SEQUENCE [LARGE SCALE GENOMIC DNA]</scope>
    <source>
        <strain evidence="14">oilRF-744-wt-GAM-9</strain>
    </source>
</reference>
<comment type="similarity">
    <text evidence="2">Belongs to the cytochrome ubiquinol oxidase subunit 2 family.</text>
</comment>
<proteinExistence type="inferred from homology"/>
<feature type="transmembrane region" description="Helical" evidence="12">
    <location>
        <begin position="287"/>
        <end position="312"/>
    </location>
</feature>
<comment type="subcellular location">
    <subcellularLocation>
        <location evidence="1">Cell membrane</location>
        <topology evidence="1">Multi-pass membrane protein</topology>
    </subcellularLocation>
</comment>
<evidence type="ECO:0000256" key="2">
    <source>
        <dbReference type="ARBA" id="ARBA00007543"/>
    </source>
</evidence>
<gene>
    <name evidence="13" type="primary">cydB</name>
    <name evidence="13" type="ORF">MAF45_06865</name>
</gene>
<keyword evidence="6 12" id="KW-0812">Transmembrane</keyword>
<evidence type="ECO:0000256" key="10">
    <source>
        <dbReference type="ARBA" id="ARBA00023004"/>
    </source>
</evidence>
<protein>
    <submittedName>
        <fullName evidence="13">Cytochrome d ubiquinol oxidase subunit II</fullName>
    </submittedName>
</protein>
<evidence type="ECO:0000256" key="4">
    <source>
        <dbReference type="ARBA" id="ARBA00022475"/>
    </source>
</evidence>
<feature type="transmembrane region" description="Helical" evidence="12">
    <location>
        <begin position="5"/>
        <end position="24"/>
    </location>
</feature>
<organism evidence="13 14">
    <name type="scientific">Mesosutterella porci</name>
    <dbReference type="NCBI Taxonomy" id="2915351"/>
    <lineage>
        <taxon>Bacteria</taxon>
        <taxon>Pseudomonadati</taxon>
        <taxon>Pseudomonadota</taxon>
        <taxon>Betaproteobacteria</taxon>
        <taxon>Burkholderiales</taxon>
        <taxon>Sutterellaceae</taxon>
        <taxon>Mesosutterella</taxon>
    </lineage>
</organism>
<evidence type="ECO:0000256" key="9">
    <source>
        <dbReference type="ARBA" id="ARBA00022989"/>
    </source>
</evidence>
<feature type="transmembrane region" description="Helical" evidence="12">
    <location>
        <begin position="332"/>
        <end position="352"/>
    </location>
</feature>
<keyword evidence="9 12" id="KW-1133">Transmembrane helix</keyword>
<evidence type="ECO:0000256" key="11">
    <source>
        <dbReference type="ARBA" id="ARBA00023136"/>
    </source>
</evidence>
<keyword evidence="5" id="KW-0349">Heme</keyword>
<keyword evidence="14" id="KW-1185">Reference proteome</keyword>
<dbReference type="Proteomes" id="UP001297600">
    <property type="component" value="Unassembled WGS sequence"/>
</dbReference>
<dbReference type="NCBIfam" id="TIGR00203">
    <property type="entry name" value="cydB"/>
    <property type="match status" value="1"/>
</dbReference>
<evidence type="ECO:0000313" key="13">
    <source>
        <dbReference type="EMBL" id="MCG5031163.1"/>
    </source>
</evidence>
<keyword evidence="3" id="KW-0813">Transport</keyword>
<keyword evidence="11 12" id="KW-0472">Membrane</keyword>
<sequence>MDYEILKLIWWLFIGVLLAGFAVMDGQDMGVGALLPFLGKTNEERRIMINSVAPHWDGNQVWLITGGGAMFAAWPIAYAAAFSGFYWAMLLVLAMLIFRPVSFDYRSKFDSSRWRSCWDTLLFLGSAVPPIICGVAFGNLLQGVPLVFDESMRVSYQGNFFGLLNPFGILCGLVGIVMVIMHGANFLGLKSVGELNARAKKAAAGASLGTLVLFVLAGIWMAAALPAYNASGIDPAGLPNPLAKTVTVGGSWLDHLSATPALFIFPLLGIIGAAMSFVLSRAEKWGAAIVSSGASLLGIVFTPLVTMFPFIMPSSIDPRSSLTLWDCTSSQLTLEIMLFVTLIFLPILLFYTGWAYRVMRGKVTPEYISENSHHLY</sequence>
<evidence type="ECO:0000256" key="8">
    <source>
        <dbReference type="ARBA" id="ARBA00022982"/>
    </source>
</evidence>
<evidence type="ECO:0000256" key="12">
    <source>
        <dbReference type="SAM" id="Phobius"/>
    </source>
</evidence>
<feature type="transmembrane region" description="Helical" evidence="12">
    <location>
        <begin position="160"/>
        <end position="181"/>
    </location>
</feature>
<dbReference type="PANTHER" id="PTHR43141:SF5">
    <property type="entry name" value="CYTOCHROME BD-I UBIQUINOL OXIDASE SUBUNIT 2"/>
    <property type="match status" value="1"/>
</dbReference>
<keyword evidence="4" id="KW-1003">Cell membrane</keyword>
<dbReference type="PIRSF" id="PIRSF000267">
    <property type="entry name" value="Cyt_oxidse_sub2"/>
    <property type="match status" value="1"/>
</dbReference>
<evidence type="ECO:0000256" key="3">
    <source>
        <dbReference type="ARBA" id="ARBA00022448"/>
    </source>
</evidence>
<evidence type="ECO:0000256" key="5">
    <source>
        <dbReference type="ARBA" id="ARBA00022617"/>
    </source>
</evidence>
<evidence type="ECO:0000313" key="14">
    <source>
        <dbReference type="Proteomes" id="UP001297600"/>
    </source>
</evidence>
<dbReference type="InterPro" id="IPR003317">
    <property type="entry name" value="Cyt-d_oxidase_su2"/>
</dbReference>